<dbReference type="CDD" id="cd01029">
    <property type="entry name" value="TOPRIM_primases"/>
    <property type="match status" value="1"/>
</dbReference>
<evidence type="ECO:0000313" key="3">
    <source>
        <dbReference type="EMBL" id="MDN5071435.1"/>
    </source>
</evidence>
<dbReference type="Proteomes" id="UP001170288">
    <property type="component" value="Unassembled WGS sequence"/>
</dbReference>
<reference evidence="3" key="1">
    <citation type="submission" date="2022-12" db="EMBL/GenBank/DDBJ databases">
        <authorList>
            <person name="Uljanovas D."/>
        </authorList>
    </citation>
    <scope>NUCLEOTIDE SEQUENCE</scope>
    <source>
        <strain evidence="3">RCM69</strain>
    </source>
</reference>
<organism evidence="3 4">
    <name type="scientific">Aliarcobacter butzleri</name>
    <dbReference type="NCBI Taxonomy" id="28197"/>
    <lineage>
        <taxon>Bacteria</taxon>
        <taxon>Pseudomonadati</taxon>
        <taxon>Campylobacterota</taxon>
        <taxon>Epsilonproteobacteria</taxon>
        <taxon>Campylobacterales</taxon>
        <taxon>Arcobacteraceae</taxon>
        <taxon>Aliarcobacter</taxon>
    </lineage>
</organism>
<dbReference type="EMBL" id="JAPZCX010000020">
    <property type="protein sequence ID" value="MDN5071435.1"/>
    <property type="molecule type" value="Genomic_DNA"/>
</dbReference>
<dbReference type="Pfam" id="PF18818">
    <property type="entry name" value="MPTase-PolyVal"/>
    <property type="match status" value="1"/>
</dbReference>
<accession>A0AAW7Q0I8</accession>
<gene>
    <name evidence="3" type="ORF">O8C76_10425</name>
</gene>
<dbReference type="InterPro" id="IPR006171">
    <property type="entry name" value="TOPRIM_dom"/>
</dbReference>
<dbReference type="GO" id="GO:0003697">
    <property type="term" value="F:single-stranded DNA binding"/>
    <property type="evidence" value="ECO:0007669"/>
    <property type="project" value="InterPro"/>
</dbReference>
<dbReference type="InterPro" id="IPR034154">
    <property type="entry name" value="TOPRIM_DnaG/twinkle"/>
</dbReference>
<feature type="coiled-coil region" evidence="1">
    <location>
        <begin position="454"/>
        <end position="485"/>
    </location>
</feature>
<sequence length="736" mass="83629">MTTKDFIQSTADKIVESLKNGTAPFVKPWKAEDLYNAMPYNPITNKPYNGINSINLMLEGYNDPRWLTFKQAQSINANVKKGEKSTLIQYWQFTETVDKIDEEGNLITNEKGEVEKIEIELVNPKVFFANVFNAEQILNMPKLENKPIIDNFKVIENAEKIIKNSGATIHHKNEDTAYYNSYDDEIILPNKENFISESAYYAVALHELGHWTGNENRLNRDLSNPFGSKEYAKEELRAEIGSFLFNGRLGLDYEPGMHLSYINNWVQILEDKPNEIFKATADATKIVSYLENLSLDLKQDLQIENSVNQDLEAKNNIDFATKNTYLYVPFLEKDEAKNAGAKWDKEIKAWYAPKGSDLNRFEKWKLPQEQELNQLSNLDYLAEFKIALEKAGLIIEGDPIMNGKIQRVAVDGDKLRQKSGSYLGFDTGHPAGYIQNYKSGFKENWKSSITSQGIKDQDIDIKNRMEENKALREQRNQELETAQEKTALKLQEEYDNAKYAYNKHPYLIKKGVDTNFYLKQDKNGNLLIPLKDINGKHWASQRIFSNGDKMIGATRTPEEKEQGIEYPAKKQGNFFILGTKNLHAGIKEVFVCEGFATAASVHLATNKPTVMAVDAGNLEIVITNIKEKFPKMEIIIAADNDIKKELEGSINVGKTTALGIQEKYPDVKVALPQFTREEVSKGFSDYNDIHKSRGLEEIKKQLKEQIAKNLSVEKATTQSKGINKSISTTKDISLSV</sequence>
<dbReference type="Pfam" id="PF13362">
    <property type="entry name" value="Toprim_3"/>
    <property type="match status" value="1"/>
</dbReference>
<dbReference type="InterPro" id="IPR041459">
    <property type="entry name" value="MPTase-PolyVal"/>
</dbReference>
<evidence type="ECO:0000259" key="2">
    <source>
        <dbReference type="PROSITE" id="PS50880"/>
    </source>
</evidence>
<dbReference type="Pfam" id="PF08401">
    <property type="entry name" value="ArdcN"/>
    <property type="match status" value="1"/>
</dbReference>
<dbReference type="Pfam" id="PF18974">
    <property type="entry name" value="DUF5710"/>
    <property type="match status" value="1"/>
</dbReference>
<dbReference type="AlphaFoldDB" id="A0AAW7Q0I8"/>
<dbReference type="RefSeq" id="WP_301372568.1">
    <property type="nucleotide sequence ID" value="NZ_JAPZCX010000020.1"/>
</dbReference>
<keyword evidence="1" id="KW-0175">Coiled coil</keyword>
<name>A0AAW7Q0I8_9BACT</name>
<comment type="caution">
    <text evidence="3">The sequence shown here is derived from an EMBL/GenBank/DDBJ whole genome shotgun (WGS) entry which is preliminary data.</text>
</comment>
<proteinExistence type="predicted"/>
<protein>
    <submittedName>
        <fullName evidence="3">Zincin-like metallopeptidase domain-containing protein</fullName>
    </submittedName>
</protein>
<feature type="domain" description="Toprim" evidence="2">
    <location>
        <begin position="587"/>
        <end position="679"/>
    </location>
</feature>
<dbReference type="InterPro" id="IPR043764">
    <property type="entry name" value="DUF5710"/>
</dbReference>
<evidence type="ECO:0000313" key="4">
    <source>
        <dbReference type="Proteomes" id="UP001170288"/>
    </source>
</evidence>
<evidence type="ECO:0000256" key="1">
    <source>
        <dbReference type="SAM" id="Coils"/>
    </source>
</evidence>
<dbReference type="SMART" id="SM00493">
    <property type="entry name" value="TOPRIM"/>
    <property type="match status" value="1"/>
</dbReference>
<reference evidence="3" key="2">
    <citation type="journal article" date="2023" name="Microorganisms">
        <title>Genomic Characterization of Arcobacter butzleri Strains Isolated from Various Sources in Lithuania.</title>
        <authorList>
            <person name="Uljanovas D."/>
            <person name="Golz G."/>
            <person name="Fleischmann S."/>
            <person name="Kudirkiene E."/>
            <person name="Kasetiene N."/>
            <person name="Grineviciene A."/>
            <person name="Tamuleviciene E."/>
            <person name="Aksomaitiene J."/>
            <person name="Alter T."/>
            <person name="Malakauskas M."/>
        </authorList>
    </citation>
    <scope>NUCLEOTIDE SEQUENCE</scope>
    <source>
        <strain evidence="3">RCM69</strain>
    </source>
</reference>
<dbReference type="InterPro" id="IPR013610">
    <property type="entry name" value="ArdC_N"/>
</dbReference>
<dbReference type="PROSITE" id="PS50880">
    <property type="entry name" value="TOPRIM"/>
    <property type="match status" value="1"/>
</dbReference>